<evidence type="ECO:0000313" key="4">
    <source>
        <dbReference type="Proteomes" id="UP000248196"/>
    </source>
</evidence>
<dbReference type="PROSITE" id="PS00166">
    <property type="entry name" value="ENOYL_COA_HYDRATASE"/>
    <property type="match status" value="1"/>
</dbReference>
<protein>
    <submittedName>
        <fullName evidence="3">Enoyl-CoA hydratase</fullName>
    </submittedName>
</protein>
<dbReference type="InterPro" id="IPR001753">
    <property type="entry name" value="Enoyl-CoA_hydra/iso"/>
</dbReference>
<dbReference type="GO" id="GO:0003824">
    <property type="term" value="F:catalytic activity"/>
    <property type="evidence" value="ECO:0007669"/>
    <property type="project" value="InterPro"/>
</dbReference>
<dbReference type="EMBL" id="PESE01000002">
    <property type="protein sequence ID" value="PYD39192.1"/>
    <property type="molecule type" value="Genomic_DNA"/>
</dbReference>
<sequence length="241" mass="26300">MNDLLPTVLYERHDDGVAVITLNRPEKKNAINLDMARLVQTYLQRAEQDDRVRAIVLTGHPEAFSAGMDVKAFRLGELPVVEPEGFGGIVHAHLTKILIAAVDGIAYGGGFEIALACDLIVASRNARFSFPETGLGLIAAQGGCSRLPARISPYIALDWLLTGRTISAEEAWRHGAISRISEGSAQDEALSIARQIAQKNPLASRAVKAIVRYGLTQYETPTFDYQQSWVEQVRQAATPSF</sequence>
<evidence type="ECO:0000313" key="3">
    <source>
        <dbReference type="EMBL" id="PYD39192.1"/>
    </source>
</evidence>
<accession>A0A318P3V9</accession>
<dbReference type="PANTHER" id="PTHR11941">
    <property type="entry name" value="ENOYL-COA HYDRATASE-RELATED"/>
    <property type="match status" value="1"/>
</dbReference>
<dbReference type="SUPFAM" id="SSF52096">
    <property type="entry name" value="ClpP/crotonase"/>
    <property type="match status" value="1"/>
</dbReference>
<evidence type="ECO:0000256" key="2">
    <source>
        <dbReference type="RuleBase" id="RU003707"/>
    </source>
</evidence>
<dbReference type="CDD" id="cd06558">
    <property type="entry name" value="crotonase-like"/>
    <property type="match status" value="1"/>
</dbReference>
<comment type="similarity">
    <text evidence="1 2">Belongs to the enoyl-CoA hydratase/isomerase family.</text>
</comment>
<proteinExistence type="inferred from homology"/>
<evidence type="ECO:0000256" key="1">
    <source>
        <dbReference type="ARBA" id="ARBA00005254"/>
    </source>
</evidence>
<dbReference type="InterPro" id="IPR018376">
    <property type="entry name" value="Enoyl-CoA_hyd/isom_CS"/>
</dbReference>
<organism evidence="3 4">
    <name type="scientific">Serratia plymuthica</name>
    <dbReference type="NCBI Taxonomy" id="82996"/>
    <lineage>
        <taxon>Bacteria</taxon>
        <taxon>Pseudomonadati</taxon>
        <taxon>Pseudomonadota</taxon>
        <taxon>Gammaproteobacteria</taxon>
        <taxon>Enterobacterales</taxon>
        <taxon>Yersiniaceae</taxon>
        <taxon>Serratia</taxon>
    </lineage>
</organism>
<dbReference type="PANTHER" id="PTHR11941:SF54">
    <property type="entry name" value="ENOYL-COA HYDRATASE, MITOCHONDRIAL"/>
    <property type="match status" value="1"/>
</dbReference>
<dbReference type="Pfam" id="PF00378">
    <property type="entry name" value="ECH_1"/>
    <property type="match status" value="1"/>
</dbReference>
<dbReference type="Proteomes" id="UP000248196">
    <property type="component" value="Unassembled WGS sequence"/>
</dbReference>
<dbReference type="GO" id="GO:0006635">
    <property type="term" value="P:fatty acid beta-oxidation"/>
    <property type="evidence" value="ECO:0007669"/>
    <property type="project" value="TreeGrafter"/>
</dbReference>
<name>A0A318P3V9_SERPL</name>
<dbReference type="InterPro" id="IPR029045">
    <property type="entry name" value="ClpP/crotonase-like_dom_sf"/>
</dbReference>
<dbReference type="Gene3D" id="3.90.226.10">
    <property type="entry name" value="2-enoyl-CoA Hydratase, Chain A, domain 1"/>
    <property type="match status" value="1"/>
</dbReference>
<dbReference type="OrthoDB" id="9777711at2"/>
<gene>
    <name evidence="3" type="ORF">CT690_09190</name>
</gene>
<dbReference type="AlphaFoldDB" id="A0A318P3V9"/>
<comment type="caution">
    <text evidence="3">The sequence shown here is derived from an EMBL/GenBank/DDBJ whole genome shotgun (WGS) entry which is preliminary data.</text>
</comment>
<reference evidence="3 4" key="1">
    <citation type="submission" date="2017-11" db="EMBL/GenBank/DDBJ databases">
        <title>Genome sequence of the oocydin A producing rhizobacterium Serratia plymuthica 4Rx5.</title>
        <authorList>
            <person name="Matilla M.A."/>
            <person name="Udaondo Z."/>
            <person name="Salmond G.P.C."/>
        </authorList>
    </citation>
    <scope>NUCLEOTIDE SEQUENCE [LARGE SCALE GENOMIC DNA]</scope>
    <source>
        <strain evidence="3 4">4Rx5</strain>
    </source>
</reference>
<dbReference type="RefSeq" id="WP_004942888.1">
    <property type="nucleotide sequence ID" value="NZ_PESE01000002.1"/>
</dbReference>